<reference evidence="16 17" key="1">
    <citation type="submission" date="2023-03" db="EMBL/GenBank/DDBJ databases">
        <title>WGS of Gossypium arboreum.</title>
        <authorList>
            <person name="Yu D."/>
        </authorList>
    </citation>
    <scope>NUCLEOTIDE SEQUENCE [LARGE SCALE GENOMIC DNA]</scope>
    <source>
        <tissue evidence="16">Leaf</tissue>
    </source>
</reference>
<evidence type="ECO:0000256" key="7">
    <source>
        <dbReference type="ARBA" id="ARBA00022729"/>
    </source>
</evidence>
<dbReference type="EMBL" id="JARKNE010000009">
    <property type="protein sequence ID" value="KAK5802989.1"/>
    <property type="molecule type" value="Genomic_DNA"/>
</dbReference>
<dbReference type="InterPro" id="IPR032675">
    <property type="entry name" value="LRR_dom_sf"/>
</dbReference>
<dbReference type="InterPro" id="IPR013210">
    <property type="entry name" value="LRR_N_plant-typ"/>
</dbReference>
<keyword evidence="7" id="KW-0732">Signal</keyword>
<dbReference type="SUPFAM" id="SSF52058">
    <property type="entry name" value="L domain-like"/>
    <property type="match status" value="3"/>
</dbReference>
<comment type="caution">
    <text evidence="16">The sequence shown here is derived from an EMBL/GenBank/DDBJ whole genome shotgun (WGS) entry which is preliminary data.</text>
</comment>
<comment type="similarity">
    <text evidence="2">Belongs to the universal ribosomal protein uL2 family.</text>
</comment>
<dbReference type="PANTHER" id="PTHR48061">
    <property type="entry name" value="LEUCINE-RICH REPEAT RECEPTOR PROTEIN KINASE EMS1-LIKE-RELATED"/>
    <property type="match status" value="1"/>
</dbReference>
<keyword evidence="12" id="KW-0675">Receptor</keyword>
<evidence type="ECO:0000256" key="6">
    <source>
        <dbReference type="ARBA" id="ARBA00022692"/>
    </source>
</evidence>
<sequence>MGEKIDQQVFYGSKCMKVMHYDACLSTKALLCLEFSCILINKEEEIMGSSLALTLLVSFLICLFQFTRCVSSVQPLCRSDERFALLLFKESLAVDKEASAGPFAYPKADGWKFQGVDCCYWDGIECDHNTSHVTALDLSSSCLYGSINSTSSLFHLLHLRKLNLADNDFNSSQLPSRLGNLSMLTYLNLSTSSFSGQIPLEISWLSRLTSLDLSNTMRLEFGMFSHGGLKLERPDFKSLIQNLTSLKHLHLRHVVISSPVPNILANLSSLSSLDLSYCGLLGKLPTSIFHLPNIQFLDVSNNLQLSGTLPATLSCRRLKFLSTRFTSLSGVLPASIGNLHSLELLDVTACKFRGPLPSSLGNLTNLTELALLNNSFSGDIPSFLSNLTRMGFLSLGINNFNPSSIPSWFFNLNQLHELHLPLCGITGPIPSFFANLTQLGVLDLNRNQLTGRFPVGITNLTQLECLSLGTNMMEGALPDSIFGLENLQILEIYSKQIECPNTTTSLPMFSELGLGSCNLRQFPNFLTHQNQLVYLDLSQNDIHGEMPKWIWEMSFDTLFLLDLYFNSLTGFHQSPTLLPWSNILFLDLSSNLFQGSPPIPSSSIMVYLASNNSFTGEIPQLFCSLSSVRVLDLSRNNLGGIIPQCLSKASKSLSVLNLNVNNFHGPVPQAWLNGNKLKMINLGNNKLTGKLPISMARCRMLEFFDIGNNQIRDTYPFWLASLSKLKILILRSNRFHGEIKSREFNSVFPKLRVIDISNNGFIGFLPSSYLESWIAMKSFHVEHLSYMQSSFYYHMFMAGLTIPDEYNYSMTLTNKGIKMEYTKILEVFMAVDLSCNKFSGEIPESIGNLKGLELLNLSNNILVGQIPTVIGTLTNLEALDLSHNQLFGRIPWKLRQLNFLEVFDVSYNHLSGPIPQGRQFGTFPNSSFDGNLGLCGNPLSKKCEDLEASPPPSSSTFEQNHGVGLEWRGVLLGFGIGFLVGTGLGWVVVTRNLKWFAITFRIKVGRWPKHLEQTEDSKSYFPEVAVEQIGALNYRSYLSEVAVEQIKTNLISLKLQWNSCNGIDRSNNMWWTETKRPEEEKHRRSQDLVRPGTAIHNIEITLGRGGQLARAAGAVAKLIAKEGKSATLKLPYGEVRLISKNCSATVGQIMLILQGYGVQDYVIGSINVSQFIVDGDDKLVANPDFLLHKQQDKRLASWLLSTVCDDLLVYLTSATASFEFWSIIEKSLVSDQEQVSIVLAGLPIEYKLARVVASATPTSLELLAEILTDWNLFCSSNQLLASHQKWRPPLAKFQVNATCLQTSFQLECHLISAGVGDQYWYPDSEATNQVTNDFSTLHAAADYISKG</sequence>
<evidence type="ECO:0000256" key="4">
    <source>
        <dbReference type="ARBA" id="ARBA00022475"/>
    </source>
</evidence>
<keyword evidence="6" id="KW-0812">Transmembrane</keyword>
<dbReference type="SMART" id="SM01382">
    <property type="entry name" value="Ribosomal_L2_C"/>
    <property type="match status" value="1"/>
</dbReference>
<dbReference type="Pfam" id="PF08263">
    <property type="entry name" value="LRRNT_2"/>
    <property type="match status" value="1"/>
</dbReference>
<proteinExistence type="inferred from homology"/>
<dbReference type="InterPro" id="IPR014722">
    <property type="entry name" value="Rib_uL2_dom2"/>
</dbReference>
<evidence type="ECO:0000256" key="9">
    <source>
        <dbReference type="ARBA" id="ARBA00022980"/>
    </source>
</evidence>
<dbReference type="Pfam" id="PF03947">
    <property type="entry name" value="Ribosomal_L2_C"/>
    <property type="match status" value="1"/>
</dbReference>
<evidence type="ECO:0000259" key="15">
    <source>
        <dbReference type="SMART" id="SM01382"/>
    </source>
</evidence>
<accession>A0ABR0NR46</accession>
<comment type="similarity">
    <text evidence="3">Belongs to the RLP family.</text>
</comment>
<comment type="subcellular location">
    <subcellularLocation>
        <location evidence="1">Cell membrane</location>
        <topology evidence="1">Single-pass type I membrane protein</topology>
    </subcellularLocation>
</comment>
<keyword evidence="5" id="KW-0433">Leucine-rich repeat</keyword>
<name>A0ABR0NR46_GOSAR</name>
<evidence type="ECO:0000256" key="12">
    <source>
        <dbReference type="ARBA" id="ARBA00023170"/>
    </source>
</evidence>
<dbReference type="Gene3D" id="2.30.30.30">
    <property type="match status" value="1"/>
</dbReference>
<gene>
    <name evidence="16" type="ORF">PVK06_030626</name>
</gene>
<organism evidence="16 17">
    <name type="scientific">Gossypium arboreum</name>
    <name type="common">Tree cotton</name>
    <name type="synonym">Gossypium nanking</name>
    <dbReference type="NCBI Taxonomy" id="29729"/>
    <lineage>
        <taxon>Eukaryota</taxon>
        <taxon>Viridiplantae</taxon>
        <taxon>Streptophyta</taxon>
        <taxon>Embryophyta</taxon>
        <taxon>Tracheophyta</taxon>
        <taxon>Spermatophyta</taxon>
        <taxon>Magnoliopsida</taxon>
        <taxon>eudicotyledons</taxon>
        <taxon>Gunneridae</taxon>
        <taxon>Pentapetalae</taxon>
        <taxon>rosids</taxon>
        <taxon>malvids</taxon>
        <taxon>Malvales</taxon>
        <taxon>Malvaceae</taxon>
        <taxon>Malvoideae</taxon>
        <taxon>Gossypium</taxon>
    </lineage>
</organism>
<keyword evidence="8" id="KW-0677">Repeat</keyword>
<protein>
    <recommendedName>
        <fullName evidence="15">Large ribosomal subunit protein uL2 C-terminal domain-containing protein</fullName>
    </recommendedName>
</protein>
<keyword evidence="4" id="KW-1003">Cell membrane</keyword>
<evidence type="ECO:0000256" key="13">
    <source>
        <dbReference type="ARBA" id="ARBA00023180"/>
    </source>
</evidence>
<keyword evidence="13" id="KW-0325">Glycoprotein</keyword>
<dbReference type="SMART" id="SM00369">
    <property type="entry name" value="LRR_TYP"/>
    <property type="match status" value="8"/>
</dbReference>
<dbReference type="Pfam" id="PF13855">
    <property type="entry name" value="LRR_8"/>
    <property type="match status" value="1"/>
</dbReference>
<dbReference type="Pfam" id="PF00560">
    <property type="entry name" value="LRR_1"/>
    <property type="match status" value="2"/>
</dbReference>
<evidence type="ECO:0000256" key="5">
    <source>
        <dbReference type="ARBA" id="ARBA00022614"/>
    </source>
</evidence>
<evidence type="ECO:0000313" key="16">
    <source>
        <dbReference type="EMBL" id="KAK5802989.1"/>
    </source>
</evidence>
<evidence type="ECO:0000256" key="10">
    <source>
        <dbReference type="ARBA" id="ARBA00022989"/>
    </source>
</evidence>
<dbReference type="InterPro" id="IPR001611">
    <property type="entry name" value="Leu-rich_rpt"/>
</dbReference>
<dbReference type="InterPro" id="IPR046956">
    <property type="entry name" value="RLP23-like"/>
</dbReference>
<evidence type="ECO:0000256" key="1">
    <source>
        <dbReference type="ARBA" id="ARBA00004251"/>
    </source>
</evidence>
<keyword evidence="10" id="KW-1133">Transmembrane helix</keyword>
<dbReference type="SUPFAM" id="SSF50104">
    <property type="entry name" value="Translation proteins SH3-like domain"/>
    <property type="match status" value="1"/>
</dbReference>
<dbReference type="PRINTS" id="PR00019">
    <property type="entry name" value="LEURICHRPT"/>
</dbReference>
<feature type="domain" description="Large ribosomal subunit protein uL2 C-terminal" evidence="15">
    <location>
        <begin position="1089"/>
        <end position="1179"/>
    </location>
</feature>
<keyword evidence="17" id="KW-1185">Reference proteome</keyword>
<evidence type="ECO:0000256" key="3">
    <source>
        <dbReference type="ARBA" id="ARBA00009592"/>
    </source>
</evidence>
<dbReference type="InterPro" id="IPR003591">
    <property type="entry name" value="Leu-rich_rpt_typical-subtyp"/>
</dbReference>
<dbReference type="SUPFAM" id="SSF52075">
    <property type="entry name" value="Outer arm dynein light chain 1"/>
    <property type="match status" value="1"/>
</dbReference>
<keyword evidence="11" id="KW-0472">Membrane</keyword>
<evidence type="ECO:0000256" key="14">
    <source>
        <dbReference type="ARBA" id="ARBA00023274"/>
    </source>
</evidence>
<evidence type="ECO:0000256" key="11">
    <source>
        <dbReference type="ARBA" id="ARBA00023136"/>
    </source>
</evidence>
<evidence type="ECO:0000256" key="2">
    <source>
        <dbReference type="ARBA" id="ARBA00005636"/>
    </source>
</evidence>
<evidence type="ECO:0000313" key="17">
    <source>
        <dbReference type="Proteomes" id="UP001358586"/>
    </source>
</evidence>
<evidence type="ECO:0000256" key="8">
    <source>
        <dbReference type="ARBA" id="ARBA00022737"/>
    </source>
</evidence>
<dbReference type="Gene3D" id="3.80.10.10">
    <property type="entry name" value="Ribonuclease Inhibitor"/>
    <property type="match status" value="7"/>
</dbReference>
<dbReference type="InterPro" id="IPR008991">
    <property type="entry name" value="Translation_prot_SH3-like_sf"/>
</dbReference>
<dbReference type="Proteomes" id="UP001358586">
    <property type="component" value="Chromosome 9"/>
</dbReference>
<dbReference type="PANTHER" id="PTHR48061:SF12">
    <property type="entry name" value="DISEASE RESISTANCE LIKE PROTEIN"/>
    <property type="match status" value="1"/>
</dbReference>
<keyword evidence="14" id="KW-0687">Ribonucleoprotein</keyword>
<dbReference type="InterPro" id="IPR022669">
    <property type="entry name" value="Ribosomal_uL2_C"/>
</dbReference>
<keyword evidence="9" id="KW-0689">Ribosomal protein</keyword>